<organism evidence="1">
    <name type="scientific">Aspergillus niger</name>
    <dbReference type="NCBI Taxonomy" id="5061"/>
    <lineage>
        <taxon>Eukaryota</taxon>
        <taxon>Fungi</taxon>
        <taxon>Dikarya</taxon>
        <taxon>Ascomycota</taxon>
        <taxon>Pezizomycotina</taxon>
        <taxon>Eurotiomycetes</taxon>
        <taxon>Eurotiomycetidae</taxon>
        <taxon>Eurotiales</taxon>
        <taxon>Aspergillaceae</taxon>
        <taxon>Aspergillus</taxon>
        <taxon>Aspergillus subgen. Circumdati</taxon>
    </lineage>
</organism>
<proteinExistence type="predicted"/>
<dbReference type="AlphaFoldDB" id="A0AAJ8BVV6"/>
<name>A0AAJ8BVV6_ASPNG</name>
<accession>A0AAJ8BVV6</accession>
<dbReference type="KEGG" id="ang:An01g11890"/>
<protein>
    <submittedName>
        <fullName evidence="1">Uncharacterized protein</fullName>
    </submittedName>
</protein>
<sequence length="114" mass="13077">MPSSALHDHSNCLVTERLVRPERAFLHWTIEFLRKAFHKPVDLQVDPGVDERVEMTRGAENMMPDCGYTRLGGKELRCFKHFKTELGCSPRAIVLLKLDNQSIDKIQSSLKIEV</sequence>
<reference evidence="1" key="1">
    <citation type="submission" date="2025-02" db="EMBL/GenBank/DDBJ databases">
        <authorList>
            <consortium name="NCBI Genome Project"/>
        </authorList>
    </citation>
    <scope>NUCLEOTIDE SEQUENCE</scope>
</reference>
<dbReference type="RefSeq" id="XP_059603346.1">
    <property type="nucleotide sequence ID" value="XM_059744420.1"/>
</dbReference>
<reference evidence="1" key="2">
    <citation type="submission" date="2025-08" db="UniProtKB">
        <authorList>
            <consortium name="RefSeq"/>
        </authorList>
    </citation>
    <scope>IDENTIFICATION</scope>
</reference>
<evidence type="ECO:0000313" key="1">
    <source>
        <dbReference type="RefSeq" id="XP_059603346.1"/>
    </source>
</evidence>
<gene>
    <name evidence="1" type="ORF">An01g11890</name>
</gene>
<dbReference type="VEuPathDB" id="FungiDB:An01g11890"/>
<dbReference type="GeneID" id="84590110"/>